<keyword evidence="1" id="KW-0378">Hydrolase</keyword>
<keyword evidence="5" id="KW-1185">Reference proteome</keyword>
<protein>
    <submittedName>
        <fullName evidence="4">Protein serine/threonine phosphatase</fullName>
    </submittedName>
</protein>
<evidence type="ECO:0000313" key="5">
    <source>
        <dbReference type="Proteomes" id="UP000219215"/>
    </source>
</evidence>
<evidence type="ECO:0000259" key="3">
    <source>
        <dbReference type="SMART" id="SM00331"/>
    </source>
</evidence>
<dbReference type="SMART" id="SM00331">
    <property type="entry name" value="PP2C_SIG"/>
    <property type="match status" value="1"/>
</dbReference>
<dbReference type="OrthoDB" id="5496380at2"/>
<evidence type="ECO:0000313" key="4">
    <source>
        <dbReference type="EMBL" id="SOB60091.1"/>
    </source>
</evidence>
<gene>
    <name evidence="4" type="ORF">DPRO_3179</name>
</gene>
<dbReference type="PANTHER" id="PTHR43156:SF9">
    <property type="entry name" value="HAMP DOMAIN-CONTAINING PROTEIN"/>
    <property type="match status" value="1"/>
</dbReference>
<dbReference type="AlphaFoldDB" id="A0A2C8FCB4"/>
<reference evidence="5" key="1">
    <citation type="submission" date="2017-09" db="EMBL/GenBank/DDBJ databases">
        <authorList>
            <person name="Regsiter A."/>
            <person name="William W."/>
        </authorList>
    </citation>
    <scope>NUCLEOTIDE SEQUENCE [LARGE SCALE GENOMIC DNA]</scope>
    <source>
        <strain evidence="5">500-1</strain>
    </source>
</reference>
<sequence length="391" mass="43053">MSVMSILPQALLNWSVERKMTVLLLVIIVLFPLATFVILQSGGTEQATNFLIGIIVASIVLLVPFAKWMSHVLALGSIKDINAQCLLLKEGKYAQVDLPPVEAEGNDFQTLKRNMHWMGHTIAVREHRLQAAMAKLATAQRQIGESLDYAHLIQTSFLPARAELSDYIPNHFLIWEQRDTVGGDAYWLKHTENGFFVGVIDCTGHGVPGAFMTLIVAALLEKAASDGTTSPAVVLGRMNRLIKESLGQTDRDAQSDDGMDCSLCHVDSETGEIVFSGANSPLFIVDDEGARCIKGDRCGLGYVRSDPDFVFTDVPIETASAQRIYLASDGLLDQVGGERNFPFGKRRFMEFLEQHRKVPLDAQGAELVKVLNGYQGNETRRDDVTVIGFEL</sequence>
<evidence type="ECO:0000256" key="2">
    <source>
        <dbReference type="SAM" id="Phobius"/>
    </source>
</evidence>
<evidence type="ECO:0000256" key="1">
    <source>
        <dbReference type="ARBA" id="ARBA00022801"/>
    </source>
</evidence>
<dbReference type="InterPro" id="IPR052016">
    <property type="entry name" value="Bact_Sigma-Reg"/>
</dbReference>
<accession>A0A2C8FCB4</accession>
<dbReference type="RefSeq" id="WP_097012867.1">
    <property type="nucleotide sequence ID" value="NZ_LT907975.1"/>
</dbReference>
<keyword evidence="2" id="KW-0812">Transmembrane</keyword>
<dbReference type="GO" id="GO:0016791">
    <property type="term" value="F:phosphatase activity"/>
    <property type="evidence" value="ECO:0007669"/>
    <property type="project" value="TreeGrafter"/>
</dbReference>
<feature type="transmembrane region" description="Helical" evidence="2">
    <location>
        <begin position="51"/>
        <end position="69"/>
    </location>
</feature>
<dbReference type="InterPro" id="IPR036457">
    <property type="entry name" value="PPM-type-like_dom_sf"/>
</dbReference>
<dbReference type="KEGG" id="pprf:DPRO_3179"/>
<proteinExistence type="predicted"/>
<dbReference type="EMBL" id="LT907975">
    <property type="protein sequence ID" value="SOB60091.1"/>
    <property type="molecule type" value="Genomic_DNA"/>
</dbReference>
<name>A0A2C8FCB4_9BACT</name>
<dbReference type="Gene3D" id="3.60.40.10">
    <property type="entry name" value="PPM-type phosphatase domain"/>
    <property type="match status" value="1"/>
</dbReference>
<dbReference type="InterPro" id="IPR001932">
    <property type="entry name" value="PPM-type_phosphatase-like_dom"/>
</dbReference>
<dbReference type="PANTHER" id="PTHR43156">
    <property type="entry name" value="STAGE II SPORULATION PROTEIN E-RELATED"/>
    <property type="match status" value="1"/>
</dbReference>
<keyword evidence="2" id="KW-0472">Membrane</keyword>
<organism evidence="4 5">
    <name type="scientific">Pseudodesulfovibrio profundus</name>
    <dbReference type="NCBI Taxonomy" id="57320"/>
    <lineage>
        <taxon>Bacteria</taxon>
        <taxon>Pseudomonadati</taxon>
        <taxon>Thermodesulfobacteriota</taxon>
        <taxon>Desulfovibrionia</taxon>
        <taxon>Desulfovibrionales</taxon>
        <taxon>Desulfovibrionaceae</taxon>
    </lineage>
</organism>
<feature type="domain" description="PPM-type phosphatase" evidence="3">
    <location>
        <begin position="166"/>
        <end position="391"/>
    </location>
</feature>
<dbReference type="Proteomes" id="UP000219215">
    <property type="component" value="Chromosome DPRO"/>
</dbReference>
<feature type="transmembrane region" description="Helical" evidence="2">
    <location>
        <begin position="20"/>
        <end position="39"/>
    </location>
</feature>
<keyword evidence="2" id="KW-1133">Transmembrane helix</keyword>
<dbReference type="Pfam" id="PF07228">
    <property type="entry name" value="SpoIIE"/>
    <property type="match status" value="1"/>
</dbReference>